<accession>A0ABV2CHU6</accession>
<protein>
    <submittedName>
        <fullName evidence="1">DUF4263 domain-containing protein</fullName>
    </submittedName>
</protein>
<dbReference type="EMBL" id="JBEWCH010000034">
    <property type="protein sequence ID" value="MET1478687.1"/>
    <property type="molecule type" value="Genomic_DNA"/>
</dbReference>
<gene>
    <name evidence="1" type="ORF">ABXL37_30980</name>
</gene>
<evidence type="ECO:0000313" key="2">
    <source>
        <dbReference type="Proteomes" id="UP001548587"/>
    </source>
</evidence>
<keyword evidence="2" id="KW-1185">Reference proteome</keyword>
<dbReference type="Proteomes" id="UP001548587">
    <property type="component" value="Unassembled WGS sequence"/>
</dbReference>
<sequence length="207" mass="24287">MPPPNDALPHEALRWHIAQEARQEIECQSYLQDASALLITGLDAVVEVSRREQQMMVGRADYFIIYRGFDMNRRPGRFASVWEVKAPQCYVFDEDTQERLSPSTDLVHAETQLMYYVAEMRGNQMLRERYEIRSDDDIQFGGVIIGCDERMVRRKARSLITDEQMQRLVDEAMRLRTKTFYRPNQMRLLTWSALVEHLTPRNVAAIQ</sequence>
<dbReference type="RefSeq" id="WP_209928711.1">
    <property type="nucleotide sequence ID" value="NZ_JBEWCH010000034.1"/>
</dbReference>
<comment type="caution">
    <text evidence="1">The sequence shown here is derived from an EMBL/GenBank/DDBJ whole genome shotgun (WGS) entry which is preliminary data.</text>
</comment>
<proteinExistence type="predicted"/>
<evidence type="ECO:0000313" key="1">
    <source>
        <dbReference type="EMBL" id="MET1478687.1"/>
    </source>
</evidence>
<name>A0ABV2CHU6_9BURK</name>
<organism evidence="1 2">
    <name type="scientific">Burkholderia sola</name>
    <dbReference type="NCBI Taxonomy" id="2843302"/>
    <lineage>
        <taxon>Bacteria</taxon>
        <taxon>Pseudomonadati</taxon>
        <taxon>Pseudomonadota</taxon>
        <taxon>Betaproteobacteria</taxon>
        <taxon>Burkholderiales</taxon>
        <taxon>Burkholderiaceae</taxon>
        <taxon>Burkholderia</taxon>
        <taxon>Burkholderia cepacia complex</taxon>
    </lineage>
</organism>
<reference evidence="1 2" key="1">
    <citation type="submission" date="2024-06" db="EMBL/GenBank/DDBJ databases">
        <title>Burkholderia sola in Mexico.</title>
        <authorList>
            <person name="Estrada P."/>
        </authorList>
    </citation>
    <scope>NUCLEOTIDE SEQUENCE [LARGE SCALE GENOMIC DNA]</scope>
    <source>
        <strain evidence="1 2">CpTa8-5</strain>
    </source>
</reference>